<feature type="active site" description="Proton acceptor" evidence="4">
    <location>
        <position position="220"/>
    </location>
</feature>
<accession>A0ABQ1NS16</accession>
<comment type="caution">
    <text evidence="6">The sequence shown here is derived from an EMBL/GenBank/DDBJ whole genome shotgun (WGS) entry which is preliminary data.</text>
</comment>
<reference evidence="7" key="1">
    <citation type="journal article" date="2019" name="Int. J. Syst. Evol. Microbiol.">
        <title>The Global Catalogue of Microorganisms (GCM) 10K type strain sequencing project: providing services to taxonomists for standard genome sequencing and annotation.</title>
        <authorList>
            <consortium name="The Broad Institute Genomics Platform"/>
            <consortium name="The Broad Institute Genome Sequencing Center for Infectious Disease"/>
            <person name="Wu L."/>
            <person name="Ma J."/>
        </authorList>
    </citation>
    <scope>NUCLEOTIDE SEQUENCE [LARGE SCALE GENOMIC DNA]</scope>
    <source>
        <strain evidence="7">CCM 7282</strain>
    </source>
</reference>
<keyword evidence="4" id="KW-0460">Magnesium</keyword>
<comment type="catalytic activity">
    <reaction evidence="1 4">
        <text>chorismate = isochorismate</text>
        <dbReference type="Rhea" id="RHEA:18985"/>
        <dbReference type="ChEBI" id="CHEBI:29748"/>
        <dbReference type="ChEBI" id="CHEBI:29780"/>
        <dbReference type="EC" id="5.4.4.2"/>
    </reaction>
</comment>
<feature type="binding site" evidence="4">
    <location>
        <position position="313"/>
    </location>
    <ligand>
        <name>Mg(2+)</name>
        <dbReference type="ChEBI" id="CHEBI:18420"/>
    </ligand>
</feature>
<feature type="domain" description="Chorismate-utilising enzyme C-terminal" evidence="5">
    <location>
        <begin position="200"/>
        <end position="452"/>
    </location>
</feature>
<dbReference type="HAMAP" id="MF_01935">
    <property type="entry name" value="MenF"/>
    <property type="match status" value="1"/>
</dbReference>
<keyword evidence="3 4" id="KW-0413">Isomerase</keyword>
<dbReference type="InterPro" id="IPR004561">
    <property type="entry name" value="IsoChor_synthase"/>
</dbReference>
<dbReference type="SUPFAM" id="SSF56322">
    <property type="entry name" value="ADC synthase"/>
    <property type="match status" value="1"/>
</dbReference>
<evidence type="ECO:0000256" key="2">
    <source>
        <dbReference type="ARBA" id="ARBA00005297"/>
    </source>
</evidence>
<dbReference type="EC" id="5.4.4.2" evidence="4"/>
<feature type="active site" description="Proton donor" evidence="4">
    <location>
        <position position="269"/>
    </location>
</feature>
<feature type="binding site" evidence="4">
    <location>
        <position position="448"/>
    </location>
    <ligand>
        <name>Mg(2+)</name>
        <dbReference type="ChEBI" id="CHEBI:18420"/>
    </ligand>
</feature>
<comment type="function">
    <text evidence="4">Catalyzes the conversion of chorismate to isochorismate.</text>
</comment>
<evidence type="ECO:0000256" key="1">
    <source>
        <dbReference type="ARBA" id="ARBA00000799"/>
    </source>
</evidence>
<keyword evidence="4" id="KW-0479">Metal-binding</keyword>
<evidence type="ECO:0000259" key="5">
    <source>
        <dbReference type="Pfam" id="PF00425"/>
    </source>
</evidence>
<gene>
    <name evidence="4 6" type="primary">menF</name>
    <name evidence="6" type="ORF">GCM10007216_09660</name>
</gene>
<evidence type="ECO:0000313" key="7">
    <source>
        <dbReference type="Proteomes" id="UP000619534"/>
    </source>
</evidence>
<dbReference type="InterPro" id="IPR005801">
    <property type="entry name" value="ADC_synthase"/>
</dbReference>
<organism evidence="6 7">
    <name type="scientific">Thalassobacillus devorans</name>
    <dbReference type="NCBI Taxonomy" id="279813"/>
    <lineage>
        <taxon>Bacteria</taxon>
        <taxon>Bacillati</taxon>
        <taxon>Bacillota</taxon>
        <taxon>Bacilli</taxon>
        <taxon>Bacillales</taxon>
        <taxon>Bacillaceae</taxon>
        <taxon>Thalassobacillus</taxon>
    </lineage>
</organism>
<dbReference type="InterPro" id="IPR019999">
    <property type="entry name" value="Anth_synth_I-like"/>
</dbReference>
<dbReference type="NCBIfam" id="TIGR00543">
    <property type="entry name" value="isochor_syn"/>
    <property type="match status" value="1"/>
</dbReference>
<sequence length="463" mass="52164">MIHTEAATLDEVIDQALNKAKQTNKQQLVSFVDYIEPIDPILFYAGASVMGDSRLFWKSADEDFVMAGVGAAVRLASPKNDRFQDIQFQWKKLMEHAYRFDRYEQKGTGPVAMGGFSFDPFKESTELWASFENSQLEIPGYLMTKVGSDHYLTINAIIYPDDHKEQLKFQWEEAKALLLQCNNRSFSTPEILEQTEIEPEAWKLLVKQATDDIEAGVVDKVVLAREMQLKFDDNVDIAQVLQHLDDTQTNSYIFAFESEGTQFVGATPERLVKVENQNLLSTCLAGTIPRGETTEQDEQLGQELLADEKNLEEHQFVVRMIRDAIEACSENVDIPASPVLYPLKNLQHLYTPVRARLKQGHTLLDVVARLHPTPALGGLPQEEAIEYIREFEPLDRGWYAGPVGWFDSNQNGEFAVAIRSALIEQNRASLFSGCGVVKDSDPEMEYEETAIKFTPMLAVLGGA</sequence>
<comment type="pathway">
    <text evidence="4">Quinol/quinone metabolism; 1,4-dihydroxy-2-naphthoate biosynthesis; 1,4-dihydroxy-2-naphthoate from chorismate: step 1/7.</text>
</comment>
<dbReference type="RefSeq" id="WP_062440761.1">
    <property type="nucleotide sequence ID" value="NZ_BMCJ01000002.1"/>
</dbReference>
<proteinExistence type="inferred from homology"/>
<keyword evidence="4" id="KW-0474">Menaquinone biosynthesis</keyword>
<protein>
    <recommendedName>
        <fullName evidence="4">Isochorismate synthase MenF</fullName>
        <ecNumber evidence="4">5.4.4.2</ecNumber>
    </recommendedName>
    <alternativeName>
        <fullName evidence="4">Isochorismate mutase</fullName>
    </alternativeName>
</protein>
<dbReference type="PANTHER" id="PTHR42839">
    <property type="entry name" value="ISOCHORISMATE SYNTHASE ENTC"/>
    <property type="match status" value="1"/>
</dbReference>
<dbReference type="Proteomes" id="UP000619534">
    <property type="component" value="Unassembled WGS sequence"/>
</dbReference>
<evidence type="ECO:0000256" key="4">
    <source>
        <dbReference type="HAMAP-Rule" id="MF_01935"/>
    </source>
</evidence>
<comment type="pathway">
    <text evidence="4">Quinol/quinone metabolism; menaquinone biosynthesis.</text>
</comment>
<dbReference type="Gene3D" id="3.60.120.10">
    <property type="entry name" value="Anthranilate synthase"/>
    <property type="match status" value="1"/>
</dbReference>
<dbReference type="Pfam" id="PF00425">
    <property type="entry name" value="Chorismate_bind"/>
    <property type="match status" value="1"/>
</dbReference>
<comment type="cofactor">
    <cofactor evidence="4">
        <name>Mg(2+)</name>
        <dbReference type="ChEBI" id="CHEBI:18420"/>
    </cofactor>
</comment>
<comment type="similarity">
    <text evidence="2 4">Belongs to the isochorismate synthase family.</text>
</comment>
<keyword evidence="7" id="KW-1185">Reference proteome</keyword>
<evidence type="ECO:0000256" key="3">
    <source>
        <dbReference type="ARBA" id="ARBA00023235"/>
    </source>
</evidence>
<dbReference type="InterPro" id="IPR015890">
    <property type="entry name" value="Chorismate_C"/>
</dbReference>
<dbReference type="PANTHER" id="PTHR42839:SF1">
    <property type="entry name" value="ISOCHORISMATE SYNTHASE MENF"/>
    <property type="match status" value="1"/>
</dbReference>
<dbReference type="PRINTS" id="PR00095">
    <property type="entry name" value="ANTSNTHASEI"/>
</dbReference>
<name>A0ABQ1NS16_9BACI</name>
<evidence type="ECO:0000313" key="6">
    <source>
        <dbReference type="EMBL" id="GGC81198.1"/>
    </source>
</evidence>
<dbReference type="EMBL" id="BMCJ01000002">
    <property type="protein sequence ID" value="GGC81198.1"/>
    <property type="molecule type" value="Genomic_DNA"/>
</dbReference>
<dbReference type="InterPro" id="IPR034681">
    <property type="entry name" value="MenF"/>
</dbReference>